<sequence>MHTIMNDTRIETIEQVRQFLSGASLVEFSISSKNESYKWIEQTFMRGLPSPRKMKDAIGG</sequence>
<gene>
    <name evidence="1" type="ORF">BECKMB1821H_GA0114242_109311</name>
</gene>
<proteinExistence type="predicted"/>
<organism evidence="1">
    <name type="scientific">Candidatus Kentrum sp. MB</name>
    <dbReference type="NCBI Taxonomy" id="2138164"/>
    <lineage>
        <taxon>Bacteria</taxon>
        <taxon>Pseudomonadati</taxon>
        <taxon>Pseudomonadota</taxon>
        <taxon>Gammaproteobacteria</taxon>
        <taxon>Candidatus Kentrum</taxon>
    </lineage>
</organism>
<reference evidence="1" key="1">
    <citation type="submission" date="2019-02" db="EMBL/GenBank/DDBJ databases">
        <authorList>
            <person name="Gruber-Vodicka R. H."/>
            <person name="Seah K. B. B."/>
        </authorList>
    </citation>
    <scope>NUCLEOTIDE SEQUENCE</scope>
    <source>
        <strain evidence="1">BECK_BZ198</strain>
    </source>
</reference>
<protein>
    <submittedName>
        <fullName evidence="1">Uncharacterized protein</fullName>
    </submittedName>
</protein>
<accession>A0A451BFJ0</accession>
<evidence type="ECO:0000313" key="1">
    <source>
        <dbReference type="EMBL" id="VFK77046.1"/>
    </source>
</evidence>
<dbReference type="AlphaFoldDB" id="A0A451BFJ0"/>
<dbReference type="EMBL" id="CAADGH010000093">
    <property type="protein sequence ID" value="VFK77046.1"/>
    <property type="molecule type" value="Genomic_DNA"/>
</dbReference>
<name>A0A451BFJ0_9GAMM</name>